<dbReference type="AlphaFoldDB" id="A0AAW9GVK9"/>
<name>A0AAW9GVK9_BACTU</name>
<sequence>MRLVVYRLVKKEKEPWKWNARNDMKADGHVIYNYFAKMNES</sequence>
<evidence type="ECO:0000313" key="1">
    <source>
        <dbReference type="EMBL" id="MDY0855472.1"/>
    </source>
</evidence>
<evidence type="ECO:0000313" key="2">
    <source>
        <dbReference type="Proteomes" id="UP001274571"/>
    </source>
</evidence>
<gene>
    <name evidence="1" type="ORF">SOH20_32410</name>
</gene>
<dbReference type="RefSeq" id="WP_320484064.1">
    <property type="nucleotide sequence ID" value="NZ_JAXCMD010000027.1"/>
</dbReference>
<dbReference type="Proteomes" id="UP001274571">
    <property type="component" value="Unassembled WGS sequence"/>
</dbReference>
<protein>
    <recommendedName>
        <fullName evidence="3">Transposase</fullName>
    </recommendedName>
</protein>
<dbReference type="EMBL" id="JAXCMD010000027">
    <property type="protein sequence ID" value="MDY0855472.1"/>
    <property type="molecule type" value="Genomic_DNA"/>
</dbReference>
<reference evidence="1" key="1">
    <citation type="submission" date="2023-11" db="EMBL/GenBank/DDBJ databases">
        <title>Genome Sequence of Bacillus thuringiensis stain BLB 30AF.</title>
        <authorList>
            <person name="Farhat A."/>
        </authorList>
    </citation>
    <scope>NUCLEOTIDE SEQUENCE</scope>
    <source>
        <strain evidence="1">BLB30AF</strain>
    </source>
</reference>
<proteinExistence type="predicted"/>
<organism evidence="1 2">
    <name type="scientific">Bacillus thuringiensis</name>
    <dbReference type="NCBI Taxonomy" id="1428"/>
    <lineage>
        <taxon>Bacteria</taxon>
        <taxon>Bacillati</taxon>
        <taxon>Bacillota</taxon>
        <taxon>Bacilli</taxon>
        <taxon>Bacillales</taxon>
        <taxon>Bacillaceae</taxon>
        <taxon>Bacillus</taxon>
        <taxon>Bacillus cereus group</taxon>
    </lineage>
</organism>
<evidence type="ECO:0008006" key="3">
    <source>
        <dbReference type="Google" id="ProtNLM"/>
    </source>
</evidence>
<comment type="caution">
    <text evidence="1">The sequence shown here is derived from an EMBL/GenBank/DDBJ whole genome shotgun (WGS) entry which is preliminary data.</text>
</comment>
<accession>A0AAW9GVK9</accession>